<keyword evidence="3" id="KW-0808">Transferase</keyword>
<dbReference type="EMBL" id="VSWD01000007">
    <property type="protein sequence ID" value="KAK3098606.1"/>
    <property type="molecule type" value="Genomic_DNA"/>
</dbReference>
<feature type="domain" description="Glycosyl transferase family 25" evidence="4">
    <location>
        <begin position="245"/>
        <end position="281"/>
    </location>
</feature>
<evidence type="ECO:0000256" key="2">
    <source>
        <dbReference type="ARBA" id="ARBA00022676"/>
    </source>
</evidence>
<evidence type="ECO:0000256" key="3">
    <source>
        <dbReference type="ARBA" id="ARBA00022679"/>
    </source>
</evidence>
<name>A0AA88Y6B4_PINIB</name>
<dbReference type="SUPFAM" id="SSF53448">
    <property type="entry name" value="Nucleotide-diphospho-sugar transferases"/>
    <property type="match status" value="1"/>
</dbReference>
<proteinExistence type="inferred from homology"/>
<keyword evidence="2" id="KW-0328">Glycosyltransferase</keyword>
<evidence type="ECO:0000259" key="4">
    <source>
        <dbReference type="Pfam" id="PF01755"/>
    </source>
</evidence>
<dbReference type="Pfam" id="PF03452">
    <property type="entry name" value="Anp1"/>
    <property type="match status" value="1"/>
</dbReference>
<reference evidence="5" key="1">
    <citation type="submission" date="2019-08" db="EMBL/GenBank/DDBJ databases">
        <title>The improved chromosome-level genome for the pearl oyster Pinctada fucata martensii using PacBio sequencing and Hi-C.</title>
        <authorList>
            <person name="Zheng Z."/>
        </authorList>
    </citation>
    <scope>NUCLEOTIDE SEQUENCE</scope>
    <source>
        <strain evidence="5">ZZ-2019</strain>
        <tissue evidence="5">Adductor muscle</tissue>
    </source>
</reference>
<dbReference type="PANTHER" id="PTHR10730">
    <property type="entry name" value="PROCOLLAGEN-LYSINE,2-OXOGLUTARATE 5-DIOXYGENASE/GLYCOSYLTRANSFERASE 25 FAMILY MEMBER"/>
    <property type="match status" value="1"/>
</dbReference>
<dbReference type="Pfam" id="PF01755">
    <property type="entry name" value="Glyco_transf_25"/>
    <property type="match status" value="1"/>
</dbReference>
<evidence type="ECO:0000256" key="1">
    <source>
        <dbReference type="ARBA" id="ARBA00006721"/>
    </source>
</evidence>
<dbReference type="Proteomes" id="UP001186944">
    <property type="component" value="Unassembled WGS sequence"/>
</dbReference>
<organism evidence="5 6">
    <name type="scientific">Pinctada imbricata</name>
    <name type="common">Atlantic pearl-oyster</name>
    <name type="synonym">Pinctada martensii</name>
    <dbReference type="NCBI Taxonomy" id="66713"/>
    <lineage>
        <taxon>Eukaryota</taxon>
        <taxon>Metazoa</taxon>
        <taxon>Spiralia</taxon>
        <taxon>Lophotrochozoa</taxon>
        <taxon>Mollusca</taxon>
        <taxon>Bivalvia</taxon>
        <taxon>Autobranchia</taxon>
        <taxon>Pteriomorphia</taxon>
        <taxon>Pterioida</taxon>
        <taxon>Pterioidea</taxon>
        <taxon>Pteriidae</taxon>
        <taxon>Pinctada</taxon>
    </lineage>
</organism>
<dbReference type="InterPro" id="IPR050757">
    <property type="entry name" value="Collagen_mod_GT25"/>
</dbReference>
<dbReference type="PANTHER" id="PTHR10730:SF53">
    <property type="entry name" value="GLYCOSYLTRANSFERASE 25 FAMILY MEMBER"/>
    <property type="match status" value="1"/>
</dbReference>
<dbReference type="InterPro" id="IPR002654">
    <property type="entry name" value="Glyco_trans_25"/>
</dbReference>
<sequence length="282" mass="32727">MVAVLVRNKEFILPWFLGHLENLDYPKHNIEVWIRSDHNIDYSSAILNQWVTAVRMEYQDVDLLINDTITEYDDEDGPCHWSRDRMNRVIALRQEALETARRKRIDYLFMLDADIVLENKDTLNILMAINRTVVSPMMSPPDGEAYCNFWGAMTDNGYYERSNTYFDIVRRSKTGVFECALVHSAVLIDMHSSLTGKFSYSPRSGPEDDMIIFAMSVKEAAFRKPLRPSPHVYLPEPVLDTMGFDQIYVINLKRRPKRKKQMIATLKELGLNAHFIEAVDGR</sequence>
<dbReference type="InterPro" id="IPR029044">
    <property type="entry name" value="Nucleotide-diphossugar_trans"/>
</dbReference>
<dbReference type="AlphaFoldDB" id="A0AA88Y6B4"/>
<keyword evidence="6" id="KW-1185">Reference proteome</keyword>
<gene>
    <name evidence="5" type="ORF">FSP39_021172</name>
</gene>
<comment type="similarity">
    <text evidence="1">Belongs to the glycosyltransferase 25 family.</text>
</comment>
<accession>A0AA88Y6B4</accession>
<evidence type="ECO:0000313" key="5">
    <source>
        <dbReference type="EMBL" id="KAK3098606.1"/>
    </source>
</evidence>
<dbReference type="Gene3D" id="3.90.550.10">
    <property type="entry name" value="Spore Coat Polysaccharide Biosynthesis Protein SpsA, Chain A"/>
    <property type="match status" value="1"/>
</dbReference>
<protein>
    <recommendedName>
        <fullName evidence="4">Glycosyl transferase family 25 domain-containing protein</fullName>
    </recommendedName>
</protein>
<evidence type="ECO:0000313" key="6">
    <source>
        <dbReference type="Proteomes" id="UP001186944"/>
    </source>
</evidence>
<comment type="caution">
    <text evidence="5">The sequence shown here is derived from an EMBL/GenBank/DDBJ whole genome shotgun (WGS) entry which is preliminary data.</text>
</comment>
<dbReference type="GO" id="GO:0050211">
    <property type="term" value="F:procollagen galactosyltransferase activity"/>
    <property type="evidence" value="ECO:0007669"/>
    <property type="project" value="TreeGrafter"/>
</dbReference>